<evidence type="ECO:0000313" key="3">
    <source>
        <dbReference type="Proteomes" id="UP000727654"/>
    </source>
</evidence>
<gene>
    <name evidence="2" type="ORF">LMG23992_05582</name>
</gene>
<dbReference type="InterPro" id="IPR002514">
    <property type="entry name" value="Transposase_8"/>
</dbReference>
<dbReference type="InterPro" id="IPR009057">
    <property type="entry name" value="Homeodomain-like_sf"/>
</dbReference>
<protein>
    <submittedName>
        <fullName evidence="2">IS3 family transposase ISAzo10</fullName>
    </submittedName>
</protein>
<comment type="caution">
    <text evidence="2">The sequence shown here is derived from an EMBL/GenBank/DDBJ whole genome shotgun (WGS) entry which is preliminary data.</text>
</comment>
<feature type="compositionally biased region" description="Basic and acidic residues" evidence="1">
    <location>
        <begin position="91"/>
        <end position="106"/>
    </location>
</feature>
<proteinExistence type="predicted"/>
<dbReference type="Pfam" id="PF01527">
    <property type="entry name" value="HTH_Tnp_1"/>
    <property type="match status" value="1"/>
</dbReference>
<accession>A0ABM8XYQ7</accession>
<evidence type="ECO:0000313" key="2">
    <source>
        <dbReference type="EMBL" id="CAG9185573.1"/>
    </source>
</evidence>
<sequence>MARLLPPESAPLELVAREIGVSADTLERWRSEELAKPARERGWTAAARLEAVILTAAMDESARSAWCREHGVYPQQLQQWRDSATQALAEPAEKRVSPQQAKEDRRRIKELERELRRKDRALAETAALLVLSKKVSAIFNKDKGEDE</sequence>
<name>A0ABM8XYQ7_9BURK</name>
<organism evidence="2 3">
    <name type="scientific">Cupriavidus laharis</name>
    <dbReference type="NCBI Taxonomy" id="151654"/>
    <lineage>
        <taxon>Bacteria</taxon>
        <taxon>Pseudomonadati</taxon>
        <taxon>Pseudomonadota</taxon>
        <taxon>Betaproteobacteria</taxon>
        <taxon>Burkholderiales</taxon>
        <taxon>Burkholderiaceae</taxon>
        <taxon>Cupriavidus</taxon>
    </lineage>
</organism>
<evidence type="ECO:0000256" key="1">
    <source>
        <dbReference type="SAM" id="MobiDB-lite"/>
    </source>
</evidence>
<feature type="region of interest" description="Disordered" evidence="1">
    <location>
        <begin position="86"/>
        <end position="106"/>
    </location>
</feature>
<dbReference type="EMBL" id="CAJZAI010000040">
    <property type="protein sequence ID" value="CAG9185573.1"/>
    <property type="molecule type" value="Genomic_DNA"/>
</dbReference>
<dbReference type="SUPFAM" id="SSF46689">
    <property type="entry name" value="Homeodomain-like"/>
    <property type="match status" value="1"/>
</dbReference>
<keyword evidence="3" id="KW-1185">Reference proteome</keyword>
<dbReference type="Proteomes" id="UP000727654">
    <property type="component" value="Unassembled WGS sequence"/>
</dbReference>
<reference evidence="2 3" key="1">
    <citation type="submission" date="2021-08" db="EMBL/GenBank/DDBJ databases">
        <authorList>
            <person name="Peeters C."/>
        </authorList>
    </citation>
    <scope>NUCLEOTIDE SEQUENCE [LARGE SCALE GENOMIC DNA]</scope>
    <source>
        <strain evidence="2 3">LMG 23992</strain>
    </source>
</reference>